<gene>
    <name evidence="3" type="ORF">BU16DRAFT_544359</name>
</gene>
<evidence type="ECO:0000256" key="2">
    <source>
        <dbReference type="ARBA" id="ARBA00023004"/>
    </source>
</evidence>
<dbReference type="PANTHER" id="PTHR47435">
    <property type="entry name" value="KELCH REPEAT PROTEIN (AFU_ORTHOLOGUE AFUA_5G12780)"/>
    <property type="match status" value="1"/>
</dbReference>
<dbReference type="InterPro" id="IPR015915">
    <property type="entry name" value="Kelch-typ_b-propeller"/>
</dbReference>
<evidence type="ECO:0008006" key="5">
    <source>
        <dbReference type="Google" id="ProtNLM"/>
    </source>
</evidence>
<proteinExistence type="predicted"/>
<dbReference type="Proteomes" id="UP000799750">
    <property type="component" value="Unassembled WGS sequence"/>
</dbReference>
<name>A0A6A6QDC3_9PEZI</name>
<dbReference type="EMBL" id="MU004198">
    <property type="protein sequence ID" value="KAF2490016.1"/>
    <property type="molecule type" value="Genomic_DNA"/>
</dbReference>
<keyword evidence="1" id="KW-0677">Repeat</keyword>
<dbReference type="GO" id="GO:0019760">
    <property type="term" value="P:glucosinolate metabolic process"/>
    <property type="evidence" value="ECO:0007669"/>
    <property type="project" value="UniProtKB-ARBA"/>
</dbReference>
<dbReference type="Pfam" id="PF24681">
    <property type="entry name" value="Kelch_KLHDC2_KLHL20_DRC7"/>
    <property type="match status" value="1"/>
</dbReference>
<dbReference type="SUPFAM" id="SSF117281">
    <property type="entry name" value="Kelch motif"/>
    <property type="match status" value="1"/>
</dbReference>
<evidence type="ECO:0000313" key="4">
    <source>
        <dbReference type="Proteomes" id="UP000799750"/>
    </source>
</evidence>
<dbReference type="AlphaFoldDB" id="A0A6A6QDC3"/>
<sequence length="433" mass="46145">MEVAAGAVAFEAATTTLEGGAIAGYAIAQKTMPLKATFTQIATSPQTSDRSSLCRLGHTVSVVDGKAYIFGGTTTEAICTNEMHILTLPSKSSETGTQYKCVPALSVEHQKEVPPPRCYHSATVHGEDILVYGGKDDDGLSLQEESKLWKFNTKTLQWSCLQYAEDEAGSGHAIYGHGATIQDDQLVIYGGVRSTPSEKQFRSPNLITLGLKVFTKRVAKHAMEPATCFPANLVAIDDAVYTINGDDELSTNVRQINLEAAMASRPATLEGDRGIKEIAIPSNPLAPGPKGPRDGAALIPVSTGHGRHYLIYMFGTTPSQAIVNANSSTPGKTSQASSFCSDAWTLQIPSSDLSLSGAKDKARDVLGMDSGSWSWSEVEIKTDTGESEHEGKLHPGPRAFAGYAAIDDRSILVWGGQDAAHNAVGDGWIIRFE</sequence>
<accession>A0A6A6QDC3</accession>
<dbReference type="PANTHER" id="PTHR47435:SF10">
    <property type="entry name" value="TIP ELONGATION ABERRANT PROTEIN 3"/>
    <property type="match status" value="1"/>
</dbReference>
<evidence type="ECO:0000256" key="1">
    <source>
        <dbReference type="ARBA" id="ARBA00022737"/>
    </source>
</evidence>
<evidence type="ECO:0000313" key="3">
    <source>
        <dbReference type="EMBL" id="KAF2490016.1"/>
    </source>
</evidence>
<organism evidence="3 4">
    <name type="scientific">Lophium mytilinum</name>
    <dbReference type="NCBI Taxonomy" id="390894"/>
    <lineage>
        <taxon>Eukaryota</taxon>
        <taxon>Fungi</taxon>
        <taxon>Dikarya</taxon>
        <taxon>Ascomycota</taxon>
        <taxon>Pezizomycotina</taxon>
        <taxon>Dothideomycetes</taxon>
        <taxon>Pleosporomycetidae</taxon>
        <taxon>Mytilinidiales</taxon>
        <taxon>Mytilinidiaceae</taxon>
        <taxon>Lophium</taxon>
    </lineage>
</organism>
<protein>
    <recommendedName>
        <fullName evidence="5">Galactose oxidase</fullName>
    </recommendedName>
</protein>
<reference evidence="3" key="1">
    <citation type="journal article" date="2020" name="Stud. Mycol.">
        <title>101 Dothideomycetes genomes: a test case for predicting lifestyles and emergence of pathogens.</title>
        <authorList>
            <person name="Haridas S."/>
            <person name="Albert R."/>
            <person name="Binder M."/>
            <person name="Bloem J."/>
            <person name="Labutti K."/>
            <person name="Salamov A."/>
            <person name="Andreopoulos B."/>
            <person name="Baker S."/>
            <person name="Barry K."/>
            <person name="Bills G."/>
            <person name="Bluhm B."/>
            <person name="Cannon C."/>
            <person name="Castanera R."/>
            <person name="Culley D."/>
            <person name="Daum C."/>
            <person name="Ezra D."/>
            <person name="Gonzalez J."/>
            <person name="Henrissat B."/>
            <person name="Kuo A."/>
            <person name="Liang C."/>
            <person name="Lipzen A."/>
            <person name="Lutzoni F."/>
            <person name="Magnuson J."/>
            <person name="Mondo S."/>
            <person name="Nolan M."/>
            <person name="Ohm R."/>
            <person name="Pangilinan J."/>
            <person name="Park H.-J."/>
            <person name="Ramirez L."/>
            <person name="Alfaro M."/>
            <person name="Sun H."/>
            <person name="Tritt A."/>
            <person name="Yoshinaga Y."/>
            <person name="Zwiers L.-H."/>
            <person name="Turgeon B."/>
            <person name="Goodwin S."/>
            <person name="Spatafora J."/>
            <person name="Crous P."/>
            <person name="Grigoriev I."/>
        </authorList>
    </citation>
    <scope>NUCLEOTIDE SEQUENCE</scope>
    <source>
        <strain evidence="3">CBS 269.34</strain>
    </source>
</reference>
<keyword evidence="4" id="KW-1185">Reference proteome</keyword>
<dbReference type="OrthoDB" id="10250130at2759"/>
<keyword evidence="2" id="KW-0408">Iron</keyword>
<dbReference type="Gene3D" id="2.120.10.80">
    <property type="entry name" value="Kelch-type beta propeller"/>
    <property type="match status" value="1"/>
</dbReference>